<dbReference type="GO" id="GO:0005886">
    <property type="term" value="C:plasma membrane"/>
    <property type="evidence" value="ECO:0007669"/>
    <property type="project" value="UniProtKB-SubCell"/>
</dbReference>
<dbReference type="Proteomes" id="UP000325440">
    <property type="component" value="Unassembled WGS sequence"/>
</dbReference>
<evidence type="ECO:0000259" key="11">
    <source>
        <dbReference type="Pfam" id="PF05649"/>
    </source>
</evidence>
<comment type="subcellular location">
    <subcellularLocation>
        <location evidence="2">Cell membrane</location>
        <topology evidence="2">Single-pass type II membrane protein</topology>
    </subcellularLocation>
</comment>
<dbReference type="InterPro" id="IPR000718">
    <property type="entry name" value="Peptidase_M13"/>
</dbReference>
<organism evidence="12 13">
    <name type="scientific">Cinara cedri</name>
    <dbReference type="NCBI Taxonomy" id="506608"/>
    <lineage>
        <taxon>Eukaryota</taxon>
        <taxon>Metazoa</taxon>
        <taxon>Ecdysozoa</taxon>
        <taxon>Arthropoda</taxon>
        <taxon>Hexapoda</taxon>
        <taxon>Insecta</taxon>
        <taxon>Pterygota</taxon>
        <taxon>Neoptera</taxon>
        <taxon>Paraneoptera</taxon>
        <taxon>Hemiptera</taxon>
        <taxon>Sternorrhyncha</taxon>
        <taxon>Aphidomorpha</taxon>
        <taxon>Aphidoidea</taxon>
        <taxon>Aphididae</taxon>
        <taxon>Lachninae</taxon>
        <taxon>Cinara</taxon>
    </lineage>
</organism>
<keyword evidence="9" id="KW-0812">Transmembrane</keyword>
<dbReference type="Gene3D" id="1.10.1380.10">
    <property type="entry name" value="Neutral endopeptidase , domain2"/>
    <property type="match status" value="1"/>
</dbReference>
<gene>
    <name evidence="12" type="ORF">CINCED_3A016256</name>
</gene>
<reference evidence="12 13" key="1">
    <citation type="submission" date="2019-08" db="EMBL/GenBank/DDBJ databases">
        <authorList>
            <person name="Alioto T."/>
            <person name="Alioto T."/>
            <person name="Gomez Garrido J."/>
        </authorList>
    </citation>
    <scope>NUCLEOTIDE SEQUENCE [LARGE SCALE GENOMIC DNA]</scope>
</reference>
<keyword evidence="4" id="KW-0645">Protease</keyword>
<dbReference type="Gene3D" id="3.40.390.10">
    <property type="entry name" value="Collagenase (Catalytic Domain)"/>
    <property type="match status" value="1"/>
</dbReference>
<keyword evidence="9" id="KW-0472">Membrane</keyword>
<evidence type="ECO:0000256" key="3">
    <source>
        <dbReference type="ARBA" id="ARBA00007357"/>
    </source>
</evidence>
<evidence type="ECO:0000256" key="1">
    <source>
        <dbReference type="ARBA" id="ARBA00001947"/>
    </source>
</evidence>
<dbReference type="PROSITE" id="PS51885">
    <property type="entry name" value="NEPRILYSIN"/>
    <property type="match status" value="1"/>
</dbReference>
<evidence type="ECO:0000259" key="10">
    <source>
        <dbReference type="Pfam" id="PF01431"/>
    </source>
</evidence>
<dbReference type="PANTHER" id="PTHR11733:SF237">
    <property type="entry name" value="NEPRILYSIN-LIKE 4"/>
    <property type="match status" value="1"/>
</dbReference>
<keyword evidence="6" id="KW-0378">Hydrolase</keyword>
<keyword evidence="9" id="KW-1133">Transmembrane helix</keyword>
<keyword evidence="7" id="KW-0862">Zinc</keyword>
<dbReference type="GO" id="GO:0046872">
    <property type="term" value="F:metal ion binding"/>
    <property type="evidence" value="ECO:0007669"/>
    <property type="project" value="UniProtKB-KW"/>
</dbReference>
<dbReference type="OrthoDB" id="6475849at2759"/>
<evidence type="ECO:0000256" key="7">
    <source>
        <dbReference type="ARBA" id="ARBA00022833"/>
    </source>
</evidence>
<dbReference type="PRINTS" id="PR00786">
    <property type="entry name" value="NEPRILYSIN"/>
</dbReference>
<dbReference type="GO" id="GO:0004222">
    <property type="term" value="F:metalloendopeptidase activity"/>
    <property type="evidence" value="ECO:0007669"/>
    <property type="project" value="InterPro"/>
</dbReference>
<feature type="domain" description="Peptidase M13 C-terminal" evidence="10">
    <location>
        <begin position="642"/>
        <end position="840"/>
    </location>
</feature>
<evidence type="ECO:0000256" key="2">
    <source>
        <dbReference type="ARBA" id="ARBA00004401"/>
    </source>
</evidence>
<dbReference type="EMBL" id="CABPRJ010000009">
    <property type="protein sequence ID" value="VVC25127.1"/>
    <property type="molecule type" value="Genomic_DNA"/>
</dbReference>
<name>A0A5E4LZH3_9HEMI</name>
<sequence>MFLLKNALRKKRPDVAPDESFIDGWSDVDRNPRDYYHSNSVAIVQVPEEGGEDRGDRFLQPPQFVAGPEVVRRMASDRPDQQQPDGFISVTSRKYRKLQELLNGRSVLEKWLIFGIGVLSFVCFVLMITKFRNGVILSKSTCHSDECLISAATIMQSMNTAVDPCDNFFDFACGNWQNHYLSESDQANSWFVERSRYISMVMTRILGDLDRKNDLNVVKQARRLYRTCLNTDVLNEVGYGPVYKVLEKVGLPRTFPDFTTAAYTNGTVFNLARTLALAQRYLSADILMQLSLELDPTSSRTVLYFGPASGSSSPLPDSMLVDYGHKQWPPPSKITSDQPGRVILLLKVRYMVSVIRELNPDENTNVTSLSVLALKILIMESNLKEVIDRASEAQEFTFRNLAEYMSSNSSDISEENTFDWPSFINALTEGTNSTLTMDDVVFVRNPEYFMGLQSRMTNTPLEEFQQFIWWKIVEILIPHTTTEMRRLKTTFIESIFPTLRKQTRPNVCTEMTKHFMNLPIAYEFYVRDDLKVTSVKVRKMLSQLQQAFKGMISESDWTDRVTQQVTSQKVDAIKVEIGYPKIFETPNELEKLYEYIEIREDEYLQSMLDIKAYEVAIVLQEMGKSIGTNKSQSTLTDPLEVNAFYSRIYNSITGILQIPFYYKEVDVINYGAIGSILGHEMTHGFDIEGKNFDVNGKRTMWWSQKTIKEYVKRAQCFIKEYDQYKLTKNFYLNGTLTLAENMADNIGLKQSWLAYKIFQNENDVQLPGLKGFSNDQLFFLAYANVWCHKPSTNVADEFLIEDEHSPNNIRVVGSLRNSPEFADVWKCPANSPMNPSKKCVVW</sequence>
<dbReference type="Pfam" id="PF01431">
    <property type="entry name" value="Peptidase_M13"/>
    <property type="match status" value="1"/>
</dbReference>
<keyword evidence="5" id="KW-0479">Metal-binding</keyword>
<comment type="similarity">
    <text evidence="3">Belongs to the peptidase M13 family.</text>
</comment>
<evidence type="ECO:0000256" key="4">
    <source>
        <dbReference type="ARBA" id="ARBA00022670"/>
    </source>
</evidence>
<keyword evidence="8" id="KW-0482">Metalloprotease</keyword>
<dbReference type="InterPro" id="IPR024079">
    <property type="entry name" value="MetalloPept_cat_dom_sf"/>
</dbReference>
<dbReference type="PANTHER" id="PTHR11733">
    <property type="entry name" value="ZINC METALLOPROTEASE FAMILY M13 NEPRILYSIN-RELATED"/>
    <property type="match status" value="1"/>
</dbReference>
<dbReference type="CDD" id="cd08662">
    <property type="entry name" value="M13"/>
    <property type="match status" value="1"/>
</dbReference>
<comment type="cofactor">
    <cofactor evidence="1">
        <name>Zn(2+)</name>
        <dbReference type="ChEBI" id="CHEBI:29105"/>
    </cofactor>
</comment>
<dbReference type="Pfam" id="PF05649">
    <property type="entry name" value="Peptidase_M13_N"/>
    <property type="match status" value="1"/>
</dbReference>
<feature type="domain" description="Peptidase M13 N-terminal" evidence="11">
    <location>
        <begin position="164"/>
        <end position="580"/>
    </location>
</feature>
<dbReference type="AlphaFoldDB" id="A0A5E4LZH3"/>
<evidence type="ECO:0000256" key="6">
    <source>
        <dbReference type="ARBA" id="ARBA00022801"/>
    </source>
</evidence>
<dbReference type="InterPro" id="IPR018497">
    <property type="entry name" value="Peptidase_M13_C"/>
</dbReference>
<protein>
    <submittedName>
        <fullName evidence="12">Peptidase M13,Peptidase M13, C-terminal domain,Peptidase M13, N-terminal domain,Metallopeptidase</fullName>
    </submittedName>
</protein>
<dbReference type="InterPro" id="IPR042089">
    <property type="entry name" value="Peptidase_M13_dom_2"/>
</dbReference>
<dbReference type="SUPFAM" id="SSF55486">
    <property type="entry name" value="Metalloproteases ('zincins'), catalytic domain"/>
    <property type="match status" value="1"/>
</dbReference>
<evidence type="ECO:0000256" key="5">
    <source>
        <dbReference type="ARBA" id="ARBA00022723"/>
    </source>
</evidence>
<evidence type="ECO:0000313" key="13">
    <source>
        <dbReference type="Proteomes" id="UP000325440"/>
    </source>
</evidence>
<keyword evidence="13" id="KW-1185">Reference proteome</keyword>
<dbReference type="GO" id="GO:0016485">
    <property type="term" value="P:protein processing"/>
    <property type="evidence" value="ECO:0007669"/>
    <property type="project" value="TreeGrafter"/>
</dbReference>
<evidence type="ECO:0000256" key="8">
    <source>
        <dbReference type="ARBA" id="ARBA00023049"/>
    </source>
</evidence>
<feature type="transmembrane region" description="Helical" evidence="9">
    <location>
        <begin position="111"/>
        <end position="129"/>
    </location>
</feature>
<dbReference type="InterPro" id="IPR008753">
    <property type="entry name" value="Peptidase_M13_N"/>
</dbReference>
<proteinExistence type="inferred from homology"/>
<accession>A0A5E4LZH3</accession>
<evidence type="ECO:0000313" key="12">
    <source>
        <dbReference type="EMBL" id="VVC25127.1"/>
    </source>
</evidence>
<evidence type="ECO:0000256" key="9">
    <source>
        <dbReference type="SAM" id="Phobius"/>
    </source>
</evidence>